<evidence type="ECO:0000313" key="1">
    <source>
        <dbReference type="EMBL" id="SFG88672.1"/>
    </source>
</evidence>
<evidence type="ECO:0000313" key="2">
    <source>
        <dbReference type="Proteomes" id="UP000199666"/>
    </source>
</evidence>
<dbReference type="EMBL" id="FOPP01000003">
    <property type="protein sequence ID" value="SFG88672.1"/>
    <property type="molecule type" value="Genomic_DNA"/>
</dbReference>
<dbReference type="Pfam" id="PF13419">
    <property type="entry name" value="HAD_2"/>
    <property type="match status" value="1"/>
</dbReference>
<accession>A0A1I2VHL2</accession>
<keyword evidence="2" id="KW-1185">Reference proteome</keyword>
<organism evidence="1 2">
    <name type="scientific">Pedobacter insulae</name>
    <dbReference type="NCBI Taxonomy" id="414048"/>
    <lineage>
        <taxon>Bacteria</taxon>
        <taxon>Pseudomonadati</taxon>
        <taxon>Bacteroidota</taxon>
        <taxon>Sphingobacteriia</taxon>
        <taxon>Sphingobacteriales</taxon>
        <taxon>Sphingobacteriaceae</taxon>
        <taxon>Pedobacter</taxon>
    </lineage>
</organism>
<dbReference type="InterPro" id="IPR023214">
    <property type="entry name" value="HAD_sf"/>
</dbReference>
<protein>
    <submittedName>
        <fullName evidence="1">FMN phosphatase YigB, HAD superfamily</fullName>
    </submittedName>
</protein>
<sequence>MAFETHIAPKTAFIFGFDNVLYPEKDYLLQVYYLFSEFMEYTEQLNAKQIVAFMQSEFAVNGNETIFDKTAAKFDIPEKYRSNFNLLHENARLPLKLLPYQQILAFLQEIVVERKAIYLLVTGNPTQQLNKIRQLEWHGLEQYLKVYFSEEIAPTLSVKSFDFIVDLHHLNKDEVLYIGATEEEGKIATQAEIGFLFAPKLF</sequence>
<dbReference type="OrthoDB" id="791795at2"/>
<dbReference type="Gene3D" id="1.10.150.520">
    <property type="match status" value="1"/>
</dbReference>
<proteinExistence type="predicted"/>
<name>A0A1I2VHL2_9SPHI</name>
<dbReference type="InterPro" id="IPR036412">
    <property type="entry name" value="HAD-like_sf"/>
</dbReference>
<dbReference type="STRING" id="414048.SAMN04489864_10343"/>
<dbReference type="AlphaFoldDB" id="A0A1I2VHL2"/>
<gene>
    <name evidence="1" type="ORF">SAMN04489864_10343</name>
</gene>
<dbReference type="Proteomes" id="UP000199666">
    <property type="component" value="Unassembled WGS sequence"/>
</dbReference>
<reference evidence="1 2" key="1">
    <citation type="submission" date="2016-10" db="EMBL/GenBank/DDBJ databases">
        <authorList>
            <person name="de Groot N.N."/>
        </authorList>
    </citation>
    <scope>NUCLEOTIDE SEQUENCE [LARGE SCALE GENOMIC DNA]</scope>
    <source>
        <strain evidence="1 2">DSM 18684</strain>
    </source>
</reference>
<dbReference type="InterPro" id="IPR041492">
    <property type="entry name" value="HAD_2"/>
</dbReference>
<dbReference type="SUPFAM" id="SSF56784">
    <property type="entry name" value="HAD-like"/>
    <property type="match status" value="1"/>
</dbReference>
<dbReference type="Gene3D" id="3.40.50.1000">
    <property type="entry name" value="HAD superfamily/HAD-like"/>
    <property type="match status" value="1"/>
</dbReference>
<dbReference type="RefSeq" id="WP_090992574.1">
    <property type="nucleotide sequence ID" value="NZ_FOPP01000003.1"/>
</dbReference>